<evidence type="ECO:0000313" key="1">
    <source>
        <dbReference type="EMBL" id="KAH7684268.1"/>
    </source>
</evidence>
<comment type="caution">
    <text evidence="1">The sequence shown here is derived from an EMBL/GenBank/DDBJ whole genome shotgun (WGS) entry which is preliminary data.</text>
</comment>
<protein>
    <submittedName>
        <fullName evidence="1">Regulator of chromosome condensation 1/beta-lactamase-inhibitor protein II</fullName>
    </submittedName>
</protein>
<organism evidence="1 2">
    <name type="scientific">Dioscorea alata</name>
    <name type="common">Purple yam</name>
    <dbReference type="NCBI Taxonomy" id="55571"/>
    <lineage>
        <taxon>Eukaryota</taxon>
        <taxon>Viridiplantae</taxon>
        <taxon>Streptophyta</taxon>
        <taxon>Embryophyta</taxon>
        <taxon>Tracheophyta</taxon>
        <taxon>Spermatophyta</taxon>
        <taxon>Magnoliopsida</taxon>
        <taxon>Liliopsida</taxon>
        <taxon>Dioscoreales</taxon>
        <taxon>Dioscoreaceae</taxon>
        <taxon>Dioscorea</taxon>
    </lineage>
</organism>
<dbReference type="EMBL" id="CM037015">
    <property type="protein sequence ID" value="KAH7684268.1"/>
    <property type="molecule type" value="Genomic_DNA"/>
</dbReference>
<keyword evidence="2" id="KW-1185">Reference proteome</keyword>
<reference evidence="2" key="1">
    <citation type="journal article" date="2022" name="Nat. Commun.">
        <title>Chromosome evolution and the genetic basis of agronomically important traits in greater yam.</title>
        <authorList>
            <person name="Bredeson J.V."/>
            <person name="Lyons J.B."/>
            <person name="Oniyinde I.O."/>
            <person name="Okereke N.R."/>
            <person name="Kolade O."/>
            <person name="Nnabue I."/>
            <person name="Nwadili C.O."/>
            <person name="Hribova E."/>
            <person name="Parker M."/>
            <person name="Nwogha J."/>
            <person name="Shu S."/>
            <person name="Carlson J."/>
            <person name="Kariba R."/>
            <person name="Muthemba S."/>
            <person name="Knop K."/>
            <person name="Barton G.J."/>
            <person name="Sherwood A.V."/>
            <person name="Lopez-Montes A."/>
            <person name="Asiedu R."/>
            <person name="Jamnadass R."/>
            <person name="Muchugi A."/>
            <person name="Goodstein D."/>
            <person name="Egesi C.N."/>
            <person name="Featherston J."/>
            <person name="Asfaw A."/>
            <person name="Simpson G.G."/>
            <person name="Dolezel J."/>
            <person name="Hendre P.S."/>
            <person name="Van Deynze A."/>
            <person name="Kumar P.L."/>
            <person name="Obidiegwu J.E."/>
            <person name="Bhattacharjee R."/>
            <person name="Rokhsar D.S."/>
        </authorList>
    </citation>
    <scope>NUCLEOTIDE SEQUENCE [LARGE SCALE GENOMIC DNA]</scope>
    <source>
        <strain evidence="2">cv. TDa95/00328</strain>
    </source>
</reference>
<evidence type="ECO:0000313" key="2">
    <source>
        <dbReference type="Proteomes" id="UP000827976"/>
    </source>
</evidence>
<proteinExistence type="predicted"/>
<gene>
    <name evidence="1" type="ORF">IHE45_05G231700</name>
</gene>
<name>A0ACB7W9Y5_DIOAL</name>
<sequence>MLLLLKRRRPWRRLLRGFSVWSFGDASNGALGIDSPMLDAYEPSRVDSLPESVVAVAAGHYHSLAVTAEGEIWAWGRNEEGQLGRGGVAPRDTWRKPAKVIGLDNVKVRAAFASGVVSAAVGVDGSLWVWGKSKRGQLGLGKGVVEAGYPSKVEALSGLDITKVSFGWGHALAQTKEGKLFGWGYSEDGRSGHMGQSLNTATTQLPRAQELVEESTLLEVAEKLVAEKIEKEDKMPIIWQPTMVTELSFLNVSDIACGLDHSLVLCSDGKLLSFGSNTYGQLGRNTKGSVILPVLVDLHPLAVSAGLGHSLVLCQIPSNETAREDNAVLSWGWNCSYQLGRQGPETIPGLVEGLEGERPVSISAGRVHSIALTSKGEVWSWGSGRNGRLGLGSSTDEMEPALIESLDGSKVLQAVAGFDHNLLLITD</sequence>
<accession>A0ACB7W9Y5</accession>
<dbReference type="Proteomes" id="UP000827976">
    <property type="component" value="Chromosome 5"/>
</dbReference>